<keyword evidence="3" id="KW-1185">Reference proteome</keyword>
<evidence type="ECO:0008006" key="4">
    <source>
        <dbReference type="Google" id="ProtNLM"/>
    </source>
</evidence>
<evidence type="ECO:0000313" key="2">
    <source>
        <dbReference type="EMBL" id="KAK6352170.1"/>
    </source>
</evidence>
<feature type="region of interest" description="Disordered" evidence="1">
    <location>
        <begin position="1"/>
        <end position="35"/>
    </location>
</feature>
<dbReference type="Proteomes" id="UP001373714">
    <property type="component" value="Unassembled WGS sequence"/>
</dbReference>
<sequence length="392" mass="44958">MAFDNVDQNPHGLWNGRNGNETSVNEEDIDPTLRNPLEAHDSNTAFALPRQQAGYNYSQWYYFLCGYCGSRGPRFCDGMITFEQQGLRKDEDLILCHMCWNLKFVGLDKWRIRPIFNANSGQEPHAMIRVLSLRSLHDTEPNRWQEVVSRSDPKEVCRRWLPPSLPFVWPLWSVEPKPRKARRSSKLLVVEGANRALDEPTSRPRSKSISEPSEGPFECELTGERFSKASKFIEHIAGYLGRYRSSICTEEEIEEYSRTSSTKRLPRNLFARFDSAKSHITDTVQFKKYHGPIPEDGLGCEGRIEENCPDDVLRRGILNGLTYHYEKETWKKHINESNSEALRKRGPLVEEVLLGKSTPIIKACAIPDGQIAPYEINPPLQQSSDENLPNYS</sequence>
<name>A0AAV9UXZ2_9PEZI</name>
<dbReference type="EMBL" id="JAVHNS010000006">
    <property type="protein sequence ID" value="KAK6352170.1"/>
    <property type="molecule type" value="Genomic_DNA"/>
</dbReference>
<evidence type="ECO:0000313" key="3">
    <source>
        <dbReference type="Proteomes" id="UP001373714"/>
    </source>
</evidence>
<dbReference type="AlphaFoldDB" id="A0AAV9UXZ2"/>
<proteinExistence type="predicted"/>
<gene>
    <name evidence="2" type="ORF">TWF730_009002</name>
</gene>
<comment type="caution">
    <text evidence="2">The sequence shown here is derived from an EMBL/GenBank/DDBJ whole genome shotgun (WGS) entry which is preliminary data.</text>
</comment>
<reference evidence="2 3" key="1">
    <citation type="submission" date="2019-10" db="EMBL/GenBank/DDBJ databases">
        <authorList>
            <person name="Palmer J.M."/>
        </authorList>
    </citation>
    <scope>NUCLEOTIDE SEQUENCE [LARGE SCALE GENOMIC DNA]</scope>
    <source>
        <strain evidence="2 3">TWF730</strain>
    </source>
</reference>
<accession>A0AAV9UXZ2</accession>
<evidence type="ECO:0000256" key="1">
    <source>
        <dbReference type="SAM" id="MobiDB-lite"/>
    </source>
</evidence>
<feature type="region of interest" description="Disordered" evidence="1">
    <location>
        <begin position="196"/>
        <end position="218"/>
    </location>
</feature>
<organism evidence="2 3">
    <name type="scientific">Orbilia blumenaviensis</name>
    <dbReference type="NCBI Taxonomy" id="1796055"/>
    <lineage>
        <taxon>Eukaryota</taxon>
        <taxon>Fungi</taxon>
        <taxon>Dikarya</taxon>
        <taxon>Ascomycota</taxon>
        <taxon>Pezizomycotina</taxon>
        <taxon>Orbiliomycetes</taxon>
        <taxon>Orbiliales</taxon>
        <taxon>Orbiliaceae</taxon>
        <taxon>Orbilia</taxon>
    </lineage>
</organism>
<protein>
    <recommendedName>
        <fullName evidence="4">C2H2-type domain-containing protein</fullName>
    </recommendedName>
</protein>